<dbReference type="SUPFAM" id="SSF53474">
    <property type="entry name" value="alpha/beta-Hydrolases"/>
    <property type="match status" value="1"/>
</dbReference>
<dbReference type="PRINTS" id="PR00111">
    <property type="entry name" value="ABHYDROLASE"/>
</dbReference>
<evidence type="ECO:0000313" key="2">
    <source>
        <dbReference type="EMBL" id="AFT86086.1"/>
    </source>
</evidence>
<dbReference type="eggNOG" id="COG2021">
    <property type="taxonomic scope" value="Bacteria"/>
</dbReference>
<evidence type="ECO:0000313" key="3">
    <source>
        <dbReference type="Proteomes" id="UP000010105"/>
    </source>
</evidence>
<feature type="domain" description="AB hydrolase-1" evidence="1">
    <location>
        <begin position="65"/>
        <end position="294"/>
    </location>
</feature>
<dbReference type="PANTHER" id="PTHR43798">
    <property type="entry name" value="MONOACYLGLYCEROL LIPASE"/>
    <property type="match status" value="1"/>
</dbReference>
<evidence type="ECO:0000259" key="1">
    <source>
        <dbReference type="Pfam" id="PF12697"/>
    </source>
</evidence>
<gene>
    <name evidence="2" type="primary">pcaD</name>
    <name evidence="2" type="ORF">BUPH_08559</name>
</gene>
<accession>K0DJ37</accession>
<proteinExistence type="predicted"/>
<dbReference type="GO" id="GO:0016020">
    <property type="term" value="C:membrane"/>
    <property type="evidence" value="ECO:0007669"/>
    <property type="project" value="TreeGrafter"/>
</dbReference>
<dbReference type="PATRIC" id="fig|1229205.11.peg.2235"/>
<dbReference type="PANTHER" id="PTHR43798:SF33">
    <property type="entry name" value="HYDROLASE, PUTATIVE (AFU_ORTHOLOGUE AFUA_2G14860)-RELATED"/>
    <property type="match status" value="1"/>
</dbReference>
<dbReference type="Proteomes" id="UP000010105">
    <property type="component" value="Chromosome 1"/>
</dbReference>
<dbReference type="InterPro" id="IPR029058">
    <property type="entry name" value="AB_hydrolase_fold"/>
</dbReference>
<protein>
    <submittedName>
        <fullName evidence="2">3-oxoadipate enol-lactonase</fullName>
    </submittedName>
</protein>
<dbReference type="HOGENOM" id="CLU_020336_50_3_4"/>
<dbReference type="InterPro" id="IPR000073">
    <property type="entry name" value="AB_hydrolase_1"/>
</dbReference>
<dbReference type="AlphaFoldDB" id="K0DJ37"/>
<dbReference type="GO" id="GO:0047372">
    <property type="term" value="F:monoacylglycerol lipase activity"/>
    <property type="evidence" value="ECO:0007669"/>
    <property type="project" value="TreeGrafter"/>
</dbReference>
<organism evidence="2 3">
    <name type="scientific">Paraburkholderia phenoliruptrix BR3459a</name>
    <dbReference type="NCBI Taxonomy" id="1229205"/>
    <lineage>
        <taxon>Bacteria</taxon>
        <taxon>Pseudomonadati</taxon>
        <taxon>Pseudomonadota</taxon>
        <taxon>Betaproteobacteria</taxon>
        <taxon>Burkholderiales</taxon>
        <taxon>Burkholderiaceae</taxon>
        <taxon>Paraburkholderia</taxon>
    </lineage>
</organism>
<dbReference type="GO" id="GO:0046464">
    <property type="term" value="P:acylglycerol catabolic process"/>
    <property type="evidence" value="ECO:0007669"/>
    <property type="project" value="TreeGrafter"/>
</dbReference>
<dbReference type="InterPro" id="IPR050266">
    <property type="entry name" value="AB_hydrolase_sf"/>
</dbReference>
<dbReference type="Pfam" id="PF12697">
    <property type="entry name" value="Abhydrolase_6"/>
    <property type="match status" value="1"/>
</dbReference>
<sequence length="303" mass="32964">MNARSNETVVHWCAVASRRASRLYDSSSSRRHRKKSMQENTMPRISAGGLTSFYRDEGDPALPVLVLAHPVGADHGIWDAVVPKLSGHFRVVRYDLHGHGGTDVVDHQYTLQRLADDVLSLLGEIDVDEFSFCGISLGGLTGLEIAARGERRLQRLLVANTPTKLPLSHEQWNEIIAIARTKGTSASVDSMINRMFSESFREHASPSFHSAIRTYLCTSPIGYAAGLTALRDSDVHAKLGQITCKTKVVGSTEDLAVPRDSVARMAERIPDASLTTLAGGHFSALENPAGLAQAVFDLHGIRT</sequence>
<name>K0DJ37_9BURK</name>
<dbReference type="Gene3D" id="3.40.50.1820">
    <property type="entry name" value="alpha/beta hydrolase"/>
    <property type="match status" value="1"/>
</dbReference>
<reference evidence="2 3" key="1">
    <citation type="journal article" date="2012" name="J. Bacteriol.">
        <title>Complete Genome Sequence of Burkholderia phenoliruptrix BR3459a (CLA1), a Heat-Tolerant, Nitrogen-Fixing Symbiont of Mimosa flocculosa.</title>
        <authorList>
            <person name="de Oliveira Cunha C."/>
            <person name="Goda Zuleta L.F."/>
            <person name="Paula de Almeida L.G."/>
            <person name="Prioli Ciapina L."/>
            <person name="Lustrino Borges W."/>
            <person name="Pitard R.M."/>
            <person name="Baldani J.I."/>
            <person name="Straliotto R."/>
            <person name="de Faria S.M."/>
            <person name="Hungria M."/>
            <person name="Sousa Cavada B."/>
            <person name="Mercante F.M."/>
            <person name="Ribeiro de Vasconcelos A.T."/>
        </authorList>
    </citation>
    <scope>NUCLEOTIDE SEQUENCE [LARGE SCALE GENOMIC DNA]</scope>
    <source>
        <strain evidence="2 3">BR3459a</strain>
    </source>
</reference>
<dbReference type="EMBL" id="CP003863">
    <property type="protein sequence ID" value="AFT86086.1"/>
    <property type="molecule type" value="Genomic_DNA"/>
</dbReference>
<dbReference type="STRING" id="1229205.BUPH_08559"/>
<dbReference type="KEGG" id="bpx:BUPH_08559"/>